<dbReference type="AlphaFoldDB" id="A0A7R6QIG8"/>
<gene>
    <name evidence="2" type="ORF">RVR_P1106</name>
</gene>
<keyword evidence="3" id="KW-1185">Reference proteome</keyword>
<proteinExistence type="predicted"/>
<dbReference type="RefSeq" id="WP_202239886.1">
    <property type="nucleotide sequence ID" value="NZ_AP018366.1"/>
</dbReference>
<geneLocation type="plasmid" evidence="2 3">
    <name>pRVR1</name>
</geneLocation>
<feature type="compositionally biased region" description="Basic and acidic residues" evidence="1">
    <location>
        <begin position="161"/>
        <end position="173"/>
    </location>
</feature>
<dbReference type="KEGG" id="arev:RVR_P1106"/>
<feature type="region of interest" description="Disordered" evidence="1">
    <location>
        <begin position="30"/>
        <end position="82"/>
    </location>
</feature>
<protein>
    <submittedName>
        <fullName evidence="2">Uncharacterized protein</fullName>
    </submittedName>
</protein>
<evidence type="ECO:0000313" key="3">
    <source>
        <dbReference type="Proteomes" id="UP000595703"/>
    </source>
</evidence>
<keyword evidence="2" id="KW-0614">Plasmid</keyword>
<name>A0A7R6QIG8_9ACTN</name>
<feature type="compositionally biased region" description="Low complexity" evidence="1">
    <location>
        <begin position="30"/>
        <end position="46"/>
    </location>
</feature>
<evidence type="ECO:0000313" key="2">
    <source>
        <dbReference type="EMBL" id="BBG20723.1"/>
    </source>
</evidence>
<feature type="region of interest" description="Disordered" evidence="1">
    <location>
        <begin position="153"/>
        <end position="179"/>
    </location>
</feature>
<sequence>MSTTSPALRGGLPEKDGDLDAFAAATVTAFAPPRRSLPASAPAQAADTPTGPPSTQPAATAEPEPREAPPAAQLPVAASVPNTTTGCTINVSADVRARFAHYQLVQKVETGHEPTNAVVVRRAVLHVQKEKLFGQLLTWLRQGQQEIQEEDLDPDGLFGEAPERRTERGRVKDSTQQSFRPSRRELAVIDALTARHGFPSRSDFLTAALDSFLPALPKAKTRTQSTR</sequence>
<dbReference type="Proteomes" id="UP000595703">
    <property type="component" value="Plasmid pRVR1"/>
</dbReference>
<evidence type="ECO:0000256" key="1">
    <source>
        <dbReference type="SAM" id="MobiDB-lite"/>
    </source>
</evidence>
<organism evidence="2 3">
    <name type="scientific">Actinacidiphila reveromycinica</name>
    <dbReference type="NCBI Taxonomy" id="659352"/>
    <lineage>
        <taxon>Bacteria</taxon>
        <taxon>Bacillati</taxon>
        <taxon>Actinomycetota</taxon>
        <taxon>Actinomycetes</taxon>
        <taxon>Kitasatosporales</taxon>
        <taxon>Streptomycetaceae</taxon>
        <taxon>Actinacidiphila</taxon>
    </lineage>
</organism>
<reference evidence="2 3" key="1">
    <citation type="journal article" date="2020" name="Sci. Rep.">
        <title>beta-carboline chemical signals induce reveromycin production through a LuxR family regulator in Streptomyces sp. SN-593.</title>
        <authorList>
            <person name="Panthee S."/>
            <person name="Kito N."/>
            <person name="Hayashi T."/>
            <person name="Shimizu T."/>
            <person name="Ishikawa J."/>
            <person name="Hamamoto H."/>
            <person name="Osada H."/>
            <person name="Takahashi S."/>
        </authorList>
    </citation>
    <scope>NUCLEOTIDE SEQUENCE [LARGE SCALE GENOMIC DNA]</scope>
    <source>
        <strain evidence="2 3">SN-593</strain>
        <plasmid evidence="2 3">pRVR1</plasmid>
    </source>
</reference>
<dbReference type="EMBL" id="AP018366">
    <property type="protein sequence ID" value="BBG20723.1"/>
    <property type="molecule type" value="Genomic_DNA"/>
</dbReference>
<accession>A0A7R6QIG8</accession>